<feature type="compositionally biased region" description="Basic and acidic residues" evidence="2">
    <location>
        <begin position="316"/>
        <end position="327"/>
    </location>
</feature>
<evidence type="ECO:0000256" key="2">
    <source>
        <dbReference type="SAM" id="MobiDB-lite"/>
    </source>
</evidence>
<dbReference type="GO" id="GO:0005634">
    <property type="term" value="C:nucleus"/>
    <property type="evidence" value="ECO:0007669"/>
    <property type="project" value="TreeGrafter"/>
</dbReference>
<evidence type="ECO:0000256" key="1">
    <source>
        <dbReference type="ARBA" id="ARBA00009207"/>
    </source>
</evidence>
<name>A0A553N1Y0_9TELE</name>
<evidence type="ECO:0000313" key="3">
    <source>
        <dbReference type="EMBL" id="TRY59434.1"/>
    </source>
</evidence>
<dbReference type="EMBL" id="SRMA01027123">
    <property type="protein sequence ID" value="TRY59434.1"/>
    <property type="molecule type" value="Genomic_DNA"/>
</dbReference>
<dbReference type="STRING" id="623744.A0A553N1Y0"/>
<dbReference type="PANTHER" id="PTHR16487">
    <property type="entry name" value="PPP4R2-RELATED PROTEIN"/>
    <property type="match status" value="1"/>
</dbReference>
<dbReference type="GO" id="GO:0030289">
    <property type="term" value="C:protein phosphatase 4 complex"/>
    <property type="evidence" value="ECO:0007669"/>
    <property type="project" value="InterPro"/>
</dbReference>
<feature type="region of interest" description="Disordered" evidence="2">
    <location>
        <begin position="273"/>
        <end position="406"/>
    </location>
</feature>
<feature type="compositionally biased region" description="Polar residues" evidence="2">
    <location>
        <begin position="328"/>
        <end position="337"/>
    </location>
</feature>
<dbReference type="OrthoDB" id="341898at2759"/>
<dbReference type="Pfam" id="PF09184">
    <property type="entry name" value="PPP4R2"/>
    <property type="match status" value="1"/>
</dbReference>
<feature type="compositionally biased region" description="Basic and acidic residues" evidence="2">
    <location>
        <begin position="339"/>
        <end position="354"/>
    </location>
</feature>
<reference evidence="3 4" key="1">
    <citation type="journal article" date="2019" name="Sci. Data">
        <title>Hybrid genome assembly and annotation of Danionella translucida.</title>
        <authorList>
            <person name="Kadobianskyi M."/>
            <person name="Schulze L."/>
            <person name="Schuelke M."/>
            <person name="Judkewitz B."/>
        </authorList>
    </citation>
    <scope>NUCLEOTIDE SEQUENCE [LARGE SCALE GENOMIC DNA]</scope>
    <source>
        <strain evidence="3 4">Bolton</strain>
    </source>
</reference>
<comment type="similarity">
    <text evidence="1">Belongs to the PPP4R2 family.</text>
</comment>
<proteinExistence type="inferred from homology"/>
<feature type="region of interest" description="Disordered" evidence="2">
    <location>
        <begin position="161"/>
        <end position="242"/>
    </location>
</feature>
<feature type="compositionally biased region" description="Polar residues" evidence="2">
    <location>
        <begin position="369"/>
        <end position="397"/>
    </location>
</feature>
<protein>
    <recommendedName>
        <fullName evidence="5">Serine/threonine-protein phosphatase 4 regulatory subunit 2</fullName>
    </recommendedName>
</protein>
<keyword evidence="4" id="KW-1185">Reference proteome</keyword>
<feature type="compositionally biased region" description="Polar residues" evidence="2">
    <location>
        <begin position="273"/>
        <end position="287"/>
    </location>
</feature>
<feature type="compositionally biased region" description="Basic and acidic residues" evidence="2">
    <location>
        <begin position="196"/>
        <end position="209"/>
    </location>
</feature>
<dbReference type="GO" id="GO:0005737">
    <property type="term" value="C:cytoplasm"/>
    <property type="evidence" value="ECO:0007669"/>
    <property type="project" value="TreeGrafter"/>
</dbReference>
<evidence type="ECO:0008006" key="5">
    <source>
        <dbReference type="Google" id="ProtNLM"/>
    </source>
</evidence>
<organism evidence="3 4">
    <name type="scientific">Danionella cerebrum</name>
    <dbReference type="NCBI Taxonomy" id="2873325"/>
    <lineage>
        <taxon>Eukaryota</taxon>
        <taxon>Metazoa</taxon>
        <taxon>Chordata</taxon>
        <taxon>Craniata</taxon>
        <taxon>Vertebrata</taxon>
        <taxon>Euteleostomi</taxon>
        <taxon>Actinopterygii</taxon>
        <taxon>Neopterygii</taxon>
        <taxon>Teleostei</taxon>
        <taxon>Ostariophysi</taxon>
        <taxon>Cypriniformes</taxon>
        <taxon>Danionidae</taxon>
        <taxon>Danioninae</taxon>
        <taxon>Danionella</taxon>
    </lineage>
</organism>
<comment type="caution">
    <text evidence="3">The sequence shown here is derived from an EMBL/GenBank/DDBJ whole genome shotgun (WGS) entry which is preliminary data.</text>
</comment>
<feature type="compositionally biased region" description="Basic and acidic residues" evidence="2">
    <location>
        <begin position="229"/>
        <end position="242"/>
    </location>
</feature>
<evidence type="ECO:0000313" key="4">
    <source>
        <dbReference type="Proteomes" id="UP000316079"/>
    </source>
</evidence>
<dbReference type="Proteomes" id="UP000316079">
    <property type="component" value="Unassembled WGS sequence"/>
</dbReference>
<dbReference type="AlphaFoldDB" id="A0A553N1Y0"/>
<dbReference type="PANTHER" id="PTHR16487:SF6">
    <property type="entry name" value="SERINE_THREONINE-PROTEIN PHOSPHATASE 4 REGULATORY SUBUNIT 2-A"/>
    <property type="match status" value="1"/>
</dbReference>
<accession>A0A553N1Y0</accession>
<dbReference type="GO" id="GO:0019888">
    <property type="term" value="F:protein phosphatase regulator activity"/>
    <property type="evidence" value="ECO:0007669"/>
    <property type="project" value="InterPro"/>
</dbReference>
<dbReference type="InterPro" id="IPR015267">
    <property type="entry name" value="PPP4R2"/>
</dbReference>
<sequence length="406" mass="45310">MEVDTLLGAFRDFEKKGEKETCPILDQFLTHVAKTGETMIQWSQFKSYFLFKLEKVMDDFKESCTEQRGPTNPNVEYIPFEEMKQRILKMVNGYNGVPFTIQRLCELLTEPKRNYTGTDKFLRGVEKNVMVVSCVYPTSEKKGSSCVNRMNGVMFPGNTSAFSDRNVNGPGTPRPMSRSKLSLSSSVATNGIPDSTDVKEDLEHTERTVNECSASETESLRRVQMKSKHHEEDKETNADMHEAKRMKFEKEEGDEDDCVDNEHELQKPCLSVAESSSDVLQCSSDVSSEPKDCTSCDFVNEDQEPTSTQSEAEENGMDKSTLEESLKLSHNQASESELQLERKECSQETEEKNDPVSSSSSEDGVFSAEITSPCASSSTETPAEGSTTAEIPSNSSETAEDSMEQD</sequence>
<gene>
    <name evidence="3" type="ORF">DNTS_027831</name>
</gene>